<gene>
    <name evidence="8" type="ORF">RI108_14450</name>
</gene>
<dbReference type="FunFam" id="3.20.20.70:FF:000201">
    <property type="entry name" value="Hydroxymethylglutaryl-CoA lyase"/>
    <property type="match status" value="1"/>
</dbReference>
<dbReference type="GO" id="GO:0006552">
    <property type="term" value="P:L-leucine catabolic process"/>
    <property type="evidence" value="ECO:0007669"/>
    <property type="project" value="TreeGrafter"/>
</dbReference>
<dbReference type="InterPro" id="IPR043594">
    <property type="entry name" value="HMGL"/>
</dbReference>
<dbReference type="RefSeq" id="WP_310793146.1">
    <property type="nucleotide sequence ID" value="NZ_CP134081.1"/>
</dbReference>
<comment type="similarity">
    <text evidence="2">Belongs to the HMG-CoA lyase family.</text>
</comment>
<dbReference type="PANTHER" id="PTHR42738">
    <property type="entry name" value="HYDROXYMETHYLGLUTARYL-COA LYASE"/>
    <property type="match status" value="1"/>
</dbReference>
<dbReference type="InterPro" id="IPR013785">
    <property type="entry name" value="Aldolase_TIM"/>
</dbReference>
<evidence type="ECO:0000256" key="6">
    <source>
        <dbReference type="ARBA" id="ARBA00049877"/>
    </source>
</evidence>
<organism evidence="8 9">
    <name type="scientific">Pseudomonas coleopterorum</name>
    <dbReference type="NCBI Taxonomy" id="1605838"/>
    <lineage>
        <taxon>Bacteria</taxon>
        <taxon>Pseudomonadati</taxon>
        <taxon>Pseudomonadota</taxon>
        <taxon>Gammaproteobacteria</taxon>
        <taxon>Pseudomonadales</taxon>
        <taxon>Pseudomonadaceae</taxon>
        <taxon>Pseudomonas</taxon>
    </lineage>
</organism>
<dbReference type="GO" id="GO:0046872">
    <property type="term" value="F:metal ion binding"/>
    <property type="evidence" value="ECO:0007669"/>
    <property type="project" value="UniProtKB-KW"/>
</dbReference>
<keyword evidence="5 8" id="KW-0456">Lyase</keyword>
<accession>A0AAJ6M4H6</accession>
<dbReference type="EMBL" id="CP134081">
    <property type="protein sequence ID" value="WNC12005.1"/>
    <property type="molecule type" value="Genomic_DNA"/>
</dbReference>
<dbReference type="GO" id="GO:0046951">
    <property type="term" value="P:ketone body biosynthetic process"/>
    <property type="evidence" value="ECO:0007669"/>
    <property type="project" value="TreeGrafter"/>
</dbReference>
<dbReference type="Proteomes" id="UP001258207">
    <property type="component" value="Chromosome"/>
</dbReference>
<evidence type="ECO:0000256" key="2">
    <source>
        <dbReference type="ARBA" id="ARBA00009405"/>
    </source>
</evidence>
<dbReference type="AlphaFoldDB" id="A0AAJ6M4H6"/>
<feature type="domain" description="Pyruvate carboxyltransferase" evidence="7">
    <location>
        <begin position="7"/>
        <end position="274"/>
    </location>
</feature>
<evidence type="ECO:0000313" key="9">
    <source>
        <dbReference type="Proteomes" id="UP001258207"/>
    </source>
</evidence>
<dbReference type="SUPFAM" id="SSF51569">
    <property type="entry name" value="Aldolase"/>
    <property type="match status" value="1"/>
</dbReference>
<evidence type="ECO:0000256" key="4">
    <source>
        <dbReference type="ARBA" id="ARBA00022723"/>
    </source>
</evidence>
<evidence type="ECO:0000256" key="1">
    <source>
        <dbReference type="ARBA" id="ARBA00005143"/>
    </source>
</evidence>
<dbReference type="PROSITE" id="PS01062">
    <property type="entry name" value="HMG_COA_LYASE"/>
    <property type="match status" value="1"/>
</dbReference>
<proteinExistence type="inferred from homology"/>
<evidence type="ECO:0000313" key="8">
    <source>
        <dbReference type="EMBL" id="WNC12005.1"/>
    </source>
</evidence>
<evidence type="ECO:0000259" key="7">
    <source>
        <dbReference type="PROSITE" id="PS50991"/>
    </source>
</evidence>
<dbReference type="GO" id="GO:0004419">
    <property type="term" value="F:hydroxymethylglutaryl-CoA lyase activity"/>
    <property type="evidence" value="ECO:0007669"/>
    <property type="project" value="UniProtKB-EC"/>
</dbReference>
<keyword evidence="4" id="KW-0479">Metal-binding</keyword>
<sequence>MMLPKRVRIVEVGPRDGLQNEQGQVRAEDKVALVDALVAAGLKHVEVGSFVSPRWVPQMADSAAVFAAIERAPGVTYAALTPNLQGLEAAIAAGASEVAVFAAASESFSQRNINCSIAQSLQRFEPVLAAAVAHGIKVRGYVSCVLGCPYEGNIAPERVRDVADAMLQMGCYELSLGDTLGIGTPGAARRLIDTVAQRVPRGQLAGHFHDTYGQAVANIYACLLEGVQVFDSSVAGLGGCPYAPGASGNVATEDVLYLLHGLGISTGVDLDRIVQAGQAIMLALGRQSVSRVARARIGGNGAR</sequence>
<evidence type="ECO:0000256" key="3">
    <source>
        <dbReference type="ARBA" id="ARBA00012910"/>
    </source>
</evidence>
<comment type="catalytic activity">
    <reaction evidence="6">
        <text>(3S)-3-hydroxy-3-methylglutaryl-CoA = acetoacetate + acetyl-CoA</text>
        <dbReference type="Rhea" id="RHEA:24404"/>
        <dbReference type="ChEBI" id="CHEBI:13705"/>
        <dbReference type="ChEBI" id="CHEBI:43074"/>
        <dbReference type="ChEBI" id="CHEBI:57288"/>
        <dbReference type="EC" id="4.1.3.4"/>
    </reaction>
</comment>
<dbReference type="CDD" id="cd07938">
    <property type="entry name" value="DRE_TIM_HMGL"/>
    <property type="match status" value="1"/>
</dbReference>
<dbReference type="PROSITE" id="PS50991">
    <property type="entry name" value="PYR_CT"/>
    <property type="match status" value="1"/>
</dbReference>
<dbReference type="InterPro" id="IPR000138">
    <property type="entry name" value="HMG_CoA_lyase_AS"/>
</dbReference>
<dbReference type="EC" id="4.1.3.4" evidence="3"/>
<reference evidence="8" key="1">
    <citation type="submission" date="2023-09" db="EMBL/GenBank/DDBJ databases">
        <title>First report of Pseudomonas coleopterorum DJ13 causing leaf spot on Rhododendron pulchrum Sweet in China.</title>
        <authorList>
            <person name="Zhang Y."/>
        </authorList>
    </citation>
    <scope>NUCLEOTIDE SEQUENCE</scope>
    <source>
        <strain evidence="8">DJ13</strain>
    </source>
</reference>
<comment type="pathway">
    <text evidence="1">Metabolic intermediate metabolism; (S)-3-hydroxy-3-methylglutaryl-CoA degradation; acetoacetate from (S)-3-hydroxy-3-methylglutaryl-CoA: step 1/1.</text>
</comment>
<dbReference type="InterPro" id="IPR000891">
    <property type="entry name" value="PYR_CT"/>
</dbReference>
<dbReference type="PANTHER" id="PTHR42738:SF7">
    <property type="entry name" value="HYDROXYMETHYLGLUTARYL-COA LYASE"/>
    <property type="match status" value="1"/>
</dbReference>
<dbReference type="Gene3D" id="3.20.20.70">
    <property type="entry name" value="Aldolase class I"/>
    <property type="match status" value="1"/>
</dbReference>
<evidence type="ECO:0000256" key="5">
    <source>
        <dbReference type="ARBA" id="ARBA00023239"/>
    </source>
</evidence>
<dbReference type="Pfam" id="PF00682">
    <property type="entry name" value="HMGL-like"/>
    <property type="match status" value="1"/>
</dbReference>
<protein>
    <recommendedName>
        <fullName evidence="3">hydroxymethylglutaryl-CoA lyase</fullName>
        <ecNumber evidence="3">4.1.3.4</ecNumber>
    </recommendedName>
</protein>
<name>A0AAJ6M4H6_9PSED</name>
<dbReference type="NCBIfam" id="NF004283">
    <property type="entry name" value="PRK05692.1"/>
    <property type="match status" value="1"/>
</dbReference>